<dbReference type="Proteomes" id="UP000401081">
    <property type="component" value="Unassembled WGS sequence"/>
</dbReference>
<gene>
    <name evidence="1" type="ORF">NCTC12993_02267</name>
</gene>
<name>A0A485ARF2_KLUCR</name>
<dbReference type="AlphaFoldDB" id="A0A485ARF2"/>
<dbReference type="EMBL" id="CAADJD010000018">
    <property type="protein sequence ID" value="VFS62766.1"/>
    <property type="molecule type" value="Genomic_DNA"/>
</dbReference>
<protein>
    <submittedName>
        <fullName evidence="1">Uncharacterized protein</fullName>
    </submittedName>
</protein>
<sequence>MQHKGVVQPLVRAKTRLTANMVIFFMDLRRLRESGLLLVHRLSDKNARVVFIEIQQQRRGIRHHVDKLFVAHPGGIKQNVVTQVADFVHHLTRVVNGAVVSPQLNNRQPEWTRGIGLLRRHFTDEFAQIGVIEAVFINPADKTERVARSLQIDRRRPSLNERTVVVGFVVIAVKQHQIATGQQRVGHPLCWPLTCRLAQSRFCRR</sequence>
<evidence type="ECO:0000313" key="2">
    <source>
        <dbReference type="Proteomes" id="UP000401081"/>
    </source>
</evidence>
<reference evidence="1 2" key="1">
    <citation type="submission" date="2019-03" db="EMBL/GenBank/DDBJ databases">
        <authorList>
            <consortium name="Pathogen Informatics"/>
        </authorList>
    </citation>
    <scope>NUCLEOTIDE SEQUENCE [LARGE SCALE GENOMIC DNA]</scope>
    <source>
        <strain evidence="1 2">NCTC12993</strain>
    </source>
</reference>
<evidence type="ECO:0000313" key="1">
    <source>
        <dbReference type="EMBL" id="VFS62766.1"/>
    </source>
</evidence>
<proteinExistence type="predicted"/>
<organism evidence="1 2">
    <name type="scientific">Kluyvera cryocrescens</name>
    <name type="common">Kluyvera citrophila</name>
    <dbReference type="NCBI Taxonomy" id="580"/>
    <lineage>
        <taxon>Bacteria</taxon>
        <taxon>Pseudomonadati</taxon>
        <taxon>Pseudomonadota</taxon>
        <taxon>Gammaproteobacteria</taxon>
        <taxon>Enterobacterales</taxon>
        <taxon>Enterobacteriaceae</taxon>
        <taxon>Kluyvera</taxon>
    </lineage>
</organism>
<keyword evidence="2" id="KW-1185">Reference proteome</keyword>
<accession>A0A485ARF2</accession>